<dbReference type="GO" id="GO:0005886">
    <property type="term" value="C:plasma membrane"/>
    <property type="evidence" value="ECO:0007669"/>
    <property type="project" value="UniProtKB-SubCell"/>
</dbReference>
<evidence type="ECO:0000256" key="6">
    <source>
        <dbReference type="SAM" id="MobiDB-lite"/>
    </source>
</evidence>
<dbReference type="Proteomes" id="UP000032946">
    <property type="component" value="Chromosome"/>
</dbReference>
<sequence>MAGAETSTHGRYHQKRSPDTRSTPDAKMVKGRKSNLLNAMISKNWVLKALLFLFGAWLIFDMITWVIAEYLWFDEVGYLSVFRRRLLTQVGLWVLGVGLSAAFLFFNLAIADKFRYQSAIKSYHRFEDALFSPPPPSRPPALNLPWLSFLVIGPTMFMVVMTLHYGYEFITDFNISLEQDLVVPLLPRRFDFAVIWEMMTQQPIQWWQIAISVVLTMVVIIKPQLSLSAIAVFFSLGFGWVLSSHWINVLGFFYPTDFQITEGVFNKDISFYIFIISAIDLVEFWLFGLFILTLISCTLIYLLSGDSFNQGKFPGFSRFQQRHLHGLAGVFMLSMALRYWLNRYELLYSERGVVFGAGYTDANVAEPAYSWLFFISILFALFLFWQAFFSVEVIKPYVEFFLKRMGLRRWRSQPKRYAKLFADSYSLRAILSVYILMGFFANVWLPEIVQRVIVQPNELERELPYIERNIQFTQKGFHLDNIDIQTFDPDAQLTLADLESNSLTIDNIRLWDQRPLLQTNRQLQQIRPYYEFLDAAIDRYTLLKPEEEQTPDNRTQKQQVIIAGRELDYQLVPEKAQTWINQHLVYTHGYGFTLSPVNKVAEGGLPKYFIKNIGPAPRFNPDTTLEVDPRVEDSIPIGKPRIYYGQLTNTNVMTGTRVLEFDFPSGDENVYNTYSGDGGIRINSLWRRLLFAKYLKNWQMIFTRNFLPETKVLFRRQIQQRVKAIAPFLRYDKNPYLVAADSSLGQDVVPENAQEGKYLYWILDAYTTSSRYPYSDPEDGEFNYIRNSVKVVIDAYNGSIKFYYLSEPRDPLLITLRKIFPDLLEPIENMPKSLYEHIRYPQDLFRVQSERLLTYHMQDARVFYNREDVWRIPTEIYGGQTQRVAPYYLIMKLPTEAMAEFILLQPFTPASRLNLIAWLAARSDSPQYGKLLLYQFPKQRLVFGPEQVEALINQEPRISEQISLWNRQGSRVLQGNLLVIPIEQSLLYVEPIYLEATDNSLPTLVRVIVAYENRIVMRPTLDESLQAVFDADPIEPAIIVPN</sequence>
<dbReference type="NCBIfam" id="NF002707">
    <property type="entry name" value="PRK02509.1"/>
    <property type="match status" value="1"/>
</dbReference>
<name>A0A9P1KEM5_9CYAN</name>
<dbReference type="EMBL" id="FO818640">
    <property type="protein sequence ID" value="CDM94284.1"/>
    <property type="molecule type" value="Genomic_DNA"/>
</dbReference>
<dbReference type="PANTHER" id="PTHR39344">
    <property type="entry name" value="UPF0182 PROTEIN SLL1060"/>
    <property type="match status" value="1"/>
</dbReference>
<feature type="compositionally biased region" description="Basic and acidic residues" evidence="6">
    <location>
        <begin position="16"/>
        <end position="28"/>
    </location>
</feature>
<evidence type="ECO:0000313" key="7">
    <source>
        <dbReference type="EMBL" id="CDM94284.1"/>
    </source>
</evidence>
<proteinExistence type="inferred from homology"/>
<feature type="transmembrane region" description="Helical" evidence="5">
    <location>
        <begin position="228"/>
        <end position="249"/>
    </location>
</feature>
<evidence type="ECO:0000256" key="4">
    <source>
        <dbReference type="ARBA" id="ARBA00023136"/>
    </source>
</evidence>
<comment type="similarity">
    <text evidence="5">Belongs to the UPF0182 family.</text>
</comment>
<feature type="region of interest" description="Disordered" evidence="6">
    <location>
        <begin position="1"/>
        <end position="28"/>
    </location>
</feature>
<feature type="transmembrane region" description="Helical" evidence="5">
    <location>
        <begin position="146"/>
        <end position="167"/>
    </location>
</feature>
<dbReference type="AlphaFoldDB" id="A0A9P1KEM5"/>
<keyword evidence="4 5" id="KW-0472">Membrane</keyword>
<feature type="transmembrane region" description="Helical" evidence="5">
    <location>
        <begin position="50"/>
        <end position="72"/>
    </location>
</feature>
<reference evidence="7 8" key="1">
    <citation type="submission" date="2014-02" db="EMBL/GenBank/DDBJ databases">
        <authorList>
            <person name="Genoscope - CEA"/>
        </authorList>
    </citation>
    <scope>NUCLEOTIDE SEQUENCE [LARGE SCALE GENOMIC DNA]</scope>
    <source>
        <strain evidence="7 8">PCC 8005</strain>
    </source>
</reference>
<keyword evidence="8" id="KW-1185">Reference proteome</keyword>
<dbReference type="Pfam" id="PF03699">
    <property type="entry name" value="UPF0182"/>
    <property type="match status" value="1"/>
</dbReference>
<dbReference type="GO" id="GO:0005576">
    <property type="term" value="C:extracellular region"/>
    <property type="evidence" value="ECO:0007669"/>
    <property type="project" value="TreeGrafter"/>
</dbReference>
<dbReference type="RefSeq" id="WP_008052834.1">
    <property type="nucleotide sequence ID" value="NZ_FO818640.1"/>
</dbReference>
<feature type="transmembrane region" description="Helical" evidence="5">
    <location>
        <begin position="371"/>
        <end position="394"/>
    </location>
</feature>
<feature type="transmembrane region" description="Helical" evidence="5">
    <location>
        <begin position="92"/>
        <end position="111"/>
    </location>
</feature>
<gene>
    <name evidence="7" type="ORF">ARTHRO_11958</name>
</gene>
<organism evidence="7 8">
    <name type="scientific">Limnospira indica PCC 8005</name>
    <dbReference type="NCBI Taxonomy" id="376219"/>
    <lineage>
        <taxon>Bacteria</taxon>
        <taxon>Bacillati</taxon>
        <taxon>Cyanobacteriota</taxon>
        <taxon>Cyanophyceae</taxon>
        <taxon>Oscillatoriophycideae</taxon>
        <taxon>Oscillatoriales</taxon>
        <taxon>Sirenicapillariaceae</taxon>
        <taxon>Limnospira</taxon>
    </lineage>
</organism>
<keyword evidence="1 5" id="KW-1003">Cell membrane</keyword>
<comment type="subcellular location">
    <subcellularLocation>
        <location evidence="5">Cell membrane</location>
        <topology evidence="5">Multi-pass membrane protein</topology>
    </subcellularLocation>
</comment>
<feature type="transmembrane region" description="Helical" evidence="5">
    <location>
        <begin position="269"/>
        <end position="302"/>
    </location>
</feature>
<evidence type="ECO:0000313" key="8">
    <source>
        <dbReference type="Proteomes" id="UP000032946"/>
    </source>
</evidence>
<dbReference type="PANTHER" id="PTHR39344:SF1">
    <property type="entry name" value="UPF0182 PROTEIN SLL1060"/>
    <property type="match status" value="1"/>
</dbReference>
<protein>
    <recommendedName>
        <fullName evidence="5">UPF0182 protein ARTHRO_11958</fullName>
    </recommendedName>
</protein>
<keyword evidence="3 5" id="KW-1133">Transmembrane helix</keyword>
<evidence type="ECO:0000256" key="5">
    <source>
        <dbReference type="HAMAP-Rule" id="MF_01600"/>
    </source>
</evidence>
<feature type="transmembrane region" description="Helical" evidence="5">
    <location>
        <begin position="425"/>
        <end position="445"/>
    </location>
</feature>
<dbReference type="HAMAP" id="MF_01600">
    <property type="entry name" value="UPF0182"/>
    <property type="match status" value="1"/>
</dbReference>
<feature type="transmembrane region" description="Helical" evidence="5">
    <location>
        <begin position="204"/>
        <end position="221"/>
    </location>
</feature>
<evidence type="ECO:0000256" key="3">
    <source>
        <dbReference type="ARBA" id="ARBA00022989"/>
    </source>
</evidence>
<dbReference type="InterPro" id="IPR005372">
    <property type="entry name" value="UPF0182"/>
</dbReference>
<feature type="transmembrane region" description="Helical" evidence="5">
    <location>
        <begin position="323"/>
        <end position="341"/>
    </location>
</feature>
<evidence type="ECO:0000256" key="1">
    <source>
        <dbReference type="ARBA" id="ARBA00022475"/>
    </source>
</evidence>
<keyword evidence="2 5" id="KW-0812">Transmembrane</keyword>
<evidence type="ECO:0000256" key="2">
    <source>
        <dbReference type="ARBA" id="ARBA00022692"/>
    </source>
</evidence>
<accession>A0A9P1KEM5</accession>